<dbReference type="EMBL" id="JAGRRH010000013">
    <property type="protein sequence ID" value="KAG7360613.1"/>
    <property type="molecule type" value="Genomic_DNA"/>
</dbReference>
<dbReference type="OrthoDB" id="498204at2759"/>
<dbReference type="Proteomes" id="UP000693970">
    <property type="component" value="Unassembled WGS sequence"/>
</dbReference>
<gene>
    <name evidence="2" type="ORF">IV203_035712</name>
</gene>
<evidence type="ECO:0000313" key="2">
    <source>
        <dbReference type="EMBL" id="KAG7360613.1"/>
    </source>
</evidence>
<feature type="domain" description="FAD dependent oxidoreductase" evidence="1">
    <location>
        <begin position="14"/>
        <end position="353"/>
    </location>
</feature>
<evidence type="ECO:0000313" key="3">
    <source>
        <dbReference type="Proteomes" id="UP000693970"/>
    </source>
</evidence>
<dbReference type="PANTHER" id="PTHR13847:SF150">
    <property type="entry name" value="OXIDOREDUCTASE TDA3-RELATED"/>
    <property type="match status" value="1"/>
</dbReference>
<evidence type="ECO:0000259" key="1">
    <source>
        <dbReference type="Pfam" id="PF01266"/>
    </source>
</evidence>
<proteinExistence type="predicted"/>
<dbReference type="AlphaFoldDB" id="A0A9K3PV24"/>
<sequence length="384" mass="40965">MMSTKPSASITSNKVLIAGSGVIGTSTAFFLAKEFGISTTLIDPSGSIAPAASGKAGGFLALDWNDYSSVGPLTRRSFTLHQNIADLLGASTIQYRRLTCASIRVGDGSGRPKGRKLEGIEWAEGDNAMANARSLGDESTIAQVHPKKFCQRMWEHVQSLTNESSLVKGSVVEAVYEVKDGKKQLVGAKLDDETVLEGDALLFACGPWTADNMFGTKYHSLVVPTTKTLSQCVFFSGFGDPEVYVRPDNTAYCTGFPDPPVRVTERPGQEEVRSDAIAKIQKSVEMASSMSDDLLLSTVEDDVLQQACYLPSTADGSPMMGALPDQPQTFVCTGHTCWGILMGPASGEAMANLIARGDSPHVDLTSFDPARFGSLSMVPQSSRV</sequence>
<accession>A0A9K3PV24</accession>
<organism evidence="2 3">
    <name type="scientific">Nitzschia inconspicua</name>
    <dbReference type="NCBI Taxonomy" id="303405"/>
    <lineage>
        <taxon>Eukaryota</taxon>
        <taxon>Sar</taxon>
        <taxon>Stramenopiles</taxon>
        <taxon>Ochrophyta</taxon>
        <taxon>Bacillariophyta</taxon>
        <taxon>Bacillariophyceae</taxon>
        <taxon>Bacillariophycidae</taxon>
        <taxon>Bacillariales</taxon>
        <taxon>Bacillariaceae</taxon>
        <taxon>Nitzschia</taxon>
    </lineage>
</organism>
<keyword evidence="3" id="KW-1185">Reference proteome</keyword>
<name>A0A9K3PV24_9STRA</name>
<reference evidence="2" key="1">
    <citation type="journal article" date="2021" name="Sci. Rep.">
        <title>Diploid genomic architecture of Nitzschia inconspicua, an elite biomass production diatom.</title>
        <authorList>
            <person name="Oliver A."/>
            <person name="Podell S."/>
            <person name="Pinowska A."/>
            <person name="Traller J.C."/>
            <person name="Smith S.R."/>
            <person name="McClure R."/>
            <person name="Beliaev A."/>
            <person name="Bohutskyi P."/>
            <person name="Hill E.A."/>
            <person name="Rabines A."/>
            <person name="Zheng H."/>
            <person name="Allen L.Z."/>
            <person name="Kuo A."/>
            <person name="Grigoriev I.V."/>
            <person name="Allen A.E."/>
            <person name="Hazlebeck D."/>
            <person name="Allen E.E."/>
        </authorList>
    </citation>
    <scope>NUCLEOTIDE SEQUENCE</scope>
    <source>
        <strain evidence="2">Hildebrandi</strain>
    </source>
</reference>
<dbReference type="GO" id="GO:0005737">
    <property type="term" value="C:cytoplasm"/>
    <property type="evidence" value="ECO:0007669"/>
    <property type="project" value="TreeGrafter"/>
</dbReference>
<protein>
    <submittedName>
        <fullName evidence="2">Iminodiacetate oxidase</fullName>
    </submittedName>
</protein>
<reference evidence="2" key="2">
    <citation type="submission" date="2021-04" db="EMBL/GenBank/DDBJ databases">
        <authorList>
            <person name="Podell S."/>
        </authorList>
    </citation>
    <scope>NUCLEOTIDE SEQUENCE</scope>
    <source>
        <strain evidence="2">Hildebrandi</strain>
    </source>
</reference>
<dbReference type="InterPro" id="IPR006076">
    <property type="entry name" value="FAD-dep_OxRdtase"/>
</dbReference>
<comment type="caution">
    <text evidence="2">The sequence shown here is derived from an EMBL/GenBank/DDBJ whole genome shotgun (WGS) entry which is preliminary data.</text>
</comment>
<dbReference type="Pfam" id="PF01266">
    <property type="entry name" value="DAO"/>
    <property type="match status" value="1"/>
</dbReference>
<dbReference type="PANTHER" id="PTHR13847">
    <property type="entry name" value="SARCOSINE DEHYDROGENASE-RELATED"/>
    <property type="match status" value="1"/>
</dbReference>